<keyword evidence="3" id="KW-1185">Reference proteome</keyword>
<evidence type="ECO:0000313" key="2">
    <source>
        <dbReference type="EMBL" id="MCZ4225024.1"/>
    </source>
</evidence>
<dbReference type="InterPro" id="IPR000601">
    <property type="entry name" value="PKD_dom"/>
</dbReference>
<name>A0ABT4L1G5_9SPHI</name>
<dbReference type="EMBL" id="JAPWGL010000005">
    <property type="protein sequence ID" value="MCZ4225024.1"/>
    <property type="molecule type" value="Genomic_DNA"/>
</dbReference>
<gene>
    <name evidence="2" type="ORF">O0931_17050</name>
</gene>
<dbReference type="InterPro" id="IPR035986">
    <property type="entry name" value="PKD_dom_sf"/>
</dbReference>
<feature type="domain" description="PKD" evidence="1">
    <location>
        <begin position="31"/>
        <end position="98"/>
    </location>
</feature>
<evidence type="ECO:0000259" key="1">
    <source>
        <dbReference type="PROSITE" id="PS50093"/>
    </source>
</evidence>
<dbReference type="InterPro" id="IPR013783">
    <property type="entry name" value="Ig-like_fold"/>
</dbReference>
<reference evidence="2" key="1">
    <citation type="submission" date="2022-12" db="EMBL/GenBank/DDBJ databases">
        <title>Genome sequence of SJ11.</title>
        <authorList>
            <person name="Woo H."/>
        </authorList>
    </citation>
    <scope>NUCLEOTIDE SEQUENCE</scope>
    <source>
        <strain evidence="2">SJ11</strain>
    </source>
</reference>
<dbReference type="Gene3D" id="2.60.40.10">
    <property type="entry name" value="Immunoglobulins"/>
    <property type="match status" value="1"/>
</dbReference>
<dbReference type="RefSeq" id="WP_269416685.1">
    <property type="nucleotide sequence ID" value="NZ_JAPWGL010000005.1"/>
</dbReference>
<dbReference type="PROSITE" id="PS50093">
    <property type="entry name" value="PKD"/>
    <property type="match status" value="1"/>
</dbReference>
<evidence type="ECO:0000313" key="3">
    <source>
        <dbReference type="Proteomes" id="UP001144341"/>
    </source>
</evidence>
<dbReference type="Pfam" id="PF18911">
    <property type="entry name" value="PKD_4"/>
    <property type="match status" value="1"/>
</dbReference>
<comment type="caution">
    <text evidence="2">The sequence shown here is derived from an EMBL/GenBank/DDBJ whole genome shotgun (WGS) entry which is preliminary data.</text>
</comment>
<accession>A0ABT4L1G5</accession>
<dbReference type="CDD" id="cd00146">
    <property type="entry name" value="PKD"/>
    <property type="match status" value="1"/>
</dbReference>
<dbReference type="Proteomes" id="UP001144341">
    <property type="component" value="Unassembled WGS sequence"/>
</dbReference>
<protein>
    <submittedName>
        <fullName evidence="2">PKD domain-containing protein</fullName>
    </submittedName>
</protein>
<proteinExistence type="predicted"/>
<sequence length="213" mass="23646">MKTKNLLPGLAIALICLVACKKQPYRIPEISTTEFRVENKSIYLTQAVVLAAQDSTGADNYIWNYGDGSVEVKGSKAEHRYKKSGVFEISLTVAGNTSKTKIRVFPGDISYQIKNNSSFEMNLDSYVNLPQNTVKSILKPNAISDTIFVKLQVTGNLLHVTNISGITKGKAFRFDDMFWQKDSRHNILTVDNKSKIQLGIHGETGISSTLEKL</sequence>
<organism evidence="2 3">
    <name type="scientific">Pedobacter rhodius</name>
    <dbReference type="NCBI Taxonomy" id="3004098"/>
    <lineage>
        <taxon>Bacteria</taxon>
        <taxon>Pseudomonadati</taxon>
        <taxon>Bacteroidota</taxon>
        <taxon>Sphingobacteriia</taxon>
        <taxon>Sphingobacteriales</taxon>
        <taxon>Sphingobacteriaceae</taxon>
        <taxon>Pedobacter</taxon>
    </lineage>
</organism>
<dbReference type="SUPFAM" id="SSF49299">
    <property type="entry name" value="PKD domain"/>
    <property type="match status" value="1"/>
</dbReference>